<comment type="function">
    <text evidence="1">Nucleoside permease that transports adenosine and guanosine.</text>
</comment>
<keyword evidence="1" id="KW-0813">Transport</keyword>
<dbReference type="STRING" id="1287681.M7T5S2"/>
<dbReference type="KEGG" id="ela:UCREL1_11088"/>
<dbReference type="GO" id="GO:0055085">
    <property type="term" value="P:transmembrane transport"/>
    <property type="evidence" value="ECO:0007669"/>
    <property type="project" value="InterPro"/>
</dbReference>
<sequence>MFEPEADIWYKNLPQSGLGDLLAVNISVPGLSPLYPQVHCTASGDICQMTAGESEINAATSLTSLVLGSSSSACSSAQFDLHQTYFLAAGIAGVNPKLATLGGVALARFAVQVALQYEVDARELPTAAASPDDHGKKGNPNLTTGYLPYGGFAPSDYPTVLYGTEVLELNAALRDKAVDLARRGGAPLADSAQVAEHRARYAAAKPDGIYDAATRPPAVHACDVATSDVYYSGTLLSEAFENTTRVWTNQTEEKITYCMTAQEDVAVLEVLLRAHLWGLVDYARAIVLRTGSNFDRPPPGVSAYDHLRHSDQNGFDVAIENLYLAGSEIVRGIVTDWECTYKAGVQPTNYIGDVFGSLGGTPDFGPGSLFAGRGACADGNSGGGTAAGRRSMRWRRSGSAGAGRWK</sequence>
<dbReference type="PIRSF" id="PIRSF013171">
    <property type="entry name" value="Pur_nuclsid_perm"/>
    <property type="match status" value="1"/>
</dbReference>
<proteinExistence type="inferred from homology"/>
<dbReference type="OMA" id="WAHYLVE"/>
<dbReference type="eggNOG" id="ENOG502QQPU">
    <property type="taxonomic scope" value="Eukaryota"/>
</dbReference>
<dbReference type="Proteomes" id="UP000012174">
    <property type="component" value="Unassembled WGS sequence"/>
</dbReference>
<dbReference type="PANTHER" id="PTHR38643">
    <property type="entry name" value="PURINE NUCLEOSIDE PERMEASE C285.05-RELATED"/>
    <property type="match status" value="1"/>
</dbReference>
<protein>
    <submittedName>
        <fullName evidence="3">Putative purine nucleoside protein</fullName>
    </submittedName>
</protein>
<dbReference type="OrthoDB" id="2331083at2759"/>
<dbReference type="AlphaFoldDB" id="M7T5S2"/>
<accession>M7T5S2</accession>
<evidence type="ECO:0000256" key="1">
    <source>
        <dbReference type="PIRNR" id="PIRNR013171"/>
    </source>
</evidence>
<dbReference type="PANTHER" id="PTHR38643:SF1">
    <property type="entry name" value="PURINE NUCLEOSIDE PERMEASE C285.05-RELATED"/>
    <property type="match status" value="1"/>
</dbReference>
<dbReference type="EMBL" id="KB707516">
    <property type="protein sequence ID" value="EMR61995.1"/>
    <property type="molecule type" value="Genomic_DNA"/>
</dbReference>
<evidence type="ECO:0000313" key="4">
    <source>
        <dbReference type="Proteomes" id="UP000012174"/>
    </source>
</evidence>
<dbReference type="GO" id="GO:0005783">
    <property type="term" value="C:endoplasmic reticulum"/>
    <property type="evidence" value="ECO:0007669"/>
    <property type="project" value="TreeGrafter"/>
</dbReference>
<comment type="similarity">
    <text evidence="1">Belongs to the NUP family.</text>
</comment>
<keyword evidence="4" id="KW-1185">Reference proteome</keyword>
<evidence type="ECO:0000313" key="3">
    <source>
        <dbReference type="EMBL" id="EMR61995.1"/>
    </source>
</evidence>
<dbReference type="Pfam" id="PF06516">
    <property type="entry name" value="NUP"/>
    <property type="match status" value="1"/>
</dbReference>
<feature type="region of interest" description="Disordered" evidence="2">
    <location>
        <begin position="381"/>
        <end position="406"/>
    </location>
</feature>
<gene>
    <name evidence="3" type="ORF">UCREL1_11088</name>
</gene>
<name>M7T5S2_EUTLA</name>
<feature type="compositionally biased region" description="Low complexity" evidence="2">
    <location>
        <begin position="397"/>
        <end position="406"/>
    </location>
</feature>
<dbReference type="HOGENOM" id="CLU_031475_0_1_1"/>
<dbReference type="InterPro" id="IPR009486">
    <property type="entry name" value="Pur_nuclsid_perm"/>
</dbReference>
<reference evidence="4" key="1">
    <citation type="journal article" date="2013" name="Genome Announc.">
        <title>Draft genome sequence of the grapevine dieback fungus Eutypa lata UCR-EL1.</title>
        <authorList>
            <person name="Blanco-Ulate B."/>
            <person name="Rolshausen P.E."/>
            <person name="Cantu D."/>
        </authorList>
    </citation>
    <scope>NUCLEOTIDE SEQUENCE [LARGE SCALE GENOMIC DNA]</scope>
    <source>
        <strain evidence="4">UCR-EL1</strain>
    </source>
</reference>
<evidence type="ECO:0000256" key="2">
    <source>
        <dbReference type="SAM" id="MobiDB-lite"/>
    </source>
</evidence>
<organism evidence="3 4">
    <name type="scientific">Eutypa lata (strain UCR-EL1)</name>
    <name type="common">Grapevine dieback disease fungus</name>
    <name type="synonym">Eutypa armeniacae</name>
    <dbReference type="NCBI Taxonomy" id="1287681"/>
    <lineage>
        <taxon>Eukaryota</taxon>
        <taxon>Fungi</taxon>
        <taxon>Dikarya</taxon>
        <taxon>Ascomycota</taxon>
        <taxon>Pezizomycotina</taxon>
        <taxon>Sordariomycetes</taxon>
        <taxon>Xylariomycetidae</taxon>
        <taxon>Xylariales</taxon>
        <taxon>Diatrypaceae</taxon>
        <taxon>Eutypa</taxon>
    </lineage>
</organism>